<evidence type="ECO:0000313" key="13">
    <source>
        <dbReference type="Proteomes" id="UP000002407"/>
    </source>
</evidence>
<gene>
    <name evidence="9 12" type="primary">lspA</name>
    <name evidence="12" type="ordered locus">CHAB381_1790</name>
</gene>
<keyword evidence="2 9" id="KW-1003">Cell membrane</keyword>
<dbReference type="EC" id="3.4.23.36" evidence="9"/>
<evidence type="ECO:0000256" key="7">
    <source>
        <dbReference type="ARBA" id="ARBA00022989"/>
    </source>
</evidence>
<keyword evidence="6 9" id="KW-0378">Hydrolase</keyword>
<keyword evidence="4 9" id="KW-0812">Transmembrane</keyword>
<dbReference type="GO" id="GO:0004190">
    <property type="term" value="F:aspartic-type endopeptidase activity"/>
    <property type="evidence" value="ECO:0007669"/>
    <property type="project" value="UniProtKB-UniRule"/>
</dbReference>
<comment type="catalytic activity">
    <reaction evidence="9 10">
        <text>Release of signal peptides from bacterial membrane prolipoproteins. Hydrolyzes -Xaa-Yaa-Zaa-|-(S,diacylglyceryl)Cys-, in which Xaa is hydrophobic (preferably Leu), and Yaa (Ala or Ser) and Zaa (Gly or Ala) have small, neutral side chains.</text>
        <dbReference type="EC" id="3.4.23.36"/>
    </reaction>
</comment>
<dbReference type="KEGG" id="cha:CHAB381_1790"/>
<dbReference type="Proteomes" id="UP000002407">
    <property type="component" value="Chromosome"/>
</dbReference>
<sequence>MTDFFKSSNFKIALLKFCLFFVGILAADQAIKAVFLDGFHFEGEFISLILTFNKGVAFSMFAFLGENLKFIQIVIILGLLTYLFYEKKLFLNHAVEFGILAGAGFSNIIDRFIHGGVVDYVFWHKWFEFAVFNFADVMIDFAVVTLIIRMMFDKNLKGKK</sequence>
<dbReference type="Pfam" id="PF01252">
    <property type="entry name" value="Peptidase_A8"/>
    <property type="match status" value="1"/>
</dbReference>
<evidence type="ECO:0000256" key="9">
    <source>
        <dbReference type="HAMAP-Rule" id="MF_00161"/>
    </source>
</evidence>
<dbReference type="PANTHER" id="PTHR33695">
    <property type="entry name" value="LIPOPROTEIN SIGNAL PEPTIDASE"/>
    <property type="match status" value="1"/>
</dbReference>
<evidence type="ECO:0000256" key="2">
    <source>
        <dbReference type="ARBA" id="ARBA00022475"/>
    </source>
</evidence>
<feature type="transmembrane region" description="Helical" evidence="9">
    <location>
        <begin position="90"/>
        <end position="109"/>
    </location>
</feature>
<evidence type="ECO:0000313" key="12">
    <source>
        <dbReference type="EMBL" id="ABS52376.1"/>
    </source>
</evidence>
<dbReference type="HAMAP" id="MF_00161">
    <property type="entry name" value="LspA"/>
    <property type="match status" value="1"/>
</dbReference>
<evidence type="ECO:0000256" key="6">
    <source>
        <dbReference type="ARBA" id="ARBA00022801"/>
    </source>
</evidence>
<dbReference type="AlphaFoldDB" id="A7I459"/>
<protein>
    <recommendedName>
        <fullName evidence="9">Lipoprotein signal peptidase</fullName>
        <ecNumber evidence="9">3.4.23.36</ecNumber>
    </recommendedName>
    <alternativeName>
        <fullName evidence="9">Prolipoprotein signal peptidase</fullName>
    </alternativeName>
    <alternativeName>
        <fullName evidence="9">Signal peptidase II</fullName>
        <shortName evidence="9">SPase II</shortName>
    </alternativeName>
</protein>
<evidence type="ECO:0000256" key="5">
    <source>
        <dbReference type="ARBA" id="ARBA00022750"/>
    </source>
</evidence>
<feature type="transmembrane region" description="Helical" evidence="9">
    <location>
        <begin position="12"/>
        <end position="31"/>
    </location>
</feature>
<comment type="subcellular location">
    <subcellularLocation>
        <location evidence="9">Cell inner membrane</location>
        <topology evidence="9">Multi-pass membrane protein</topology>
    </subcellularLocation>
</comment>
<dbReference type="STRING" id="360107.CHAB381_1790"/>
<evidence type="ECO:0000256" key="11">
    <source>
        <dbReference type="RuleBase" id="RU004181"/>
    </source>
</evidence>
<dbReference type="PANTHER" id="PTHR33695:SF1">
    <property type="entry name" value="LIPOPROTEIN SIGNAL PEPTIDASE"/>
    <property type="match status" value="1"/>
</dbReference>
<dbReference type="EMBL" id="CP000776">
    <property type="protein sequence ID" value="ABS52376.1"/>
    <property type="molecule type" value="Genomic_DNA"/>
</dbReference>
<dbReference type="UniPathway" id="UPA00665"/>
<dbReference type="RefSeq" id="WP_012109607.1">
    <property type="nucleotide sequence ID" value="NC_009714.1"/>
</dbReference>
<evidence type="ECO:0000256" key="1">
    <source>
        <dbReference type="ARBA" id="ARBA00006139"/>
    </source>
</evidence>
<feature type="transmembrane region" description="Helical" evidence="9">
    <location>
        <begin position="129"/>
        <end position="152"/>
    </location>
</feature>
<dbReference type="HOGENOM" id="CLU_083252_4_3_7"/>
<accession>A7I459</accession>
<name>A7I459_CAMHC</name>
<dbReference type="InterPro" id="IPR001872">
    <property type="entry name" value="Peptidase_A8"/>
</dbReference>
<evidence type="ECO:0000256" key="8">
    <source>
        <dbReference type="ARBA" id="ARBA00023136"/>
    </source>
</evidence>
<reference evidence="13" key="1">
    <citation type="submission" date="2007-07" db="EMBL/GenBank/DDBJ databases">
        <title>Complete genome sequence of Campylobacter hominis ATCC BAA-381, a commensal isolated from the human gastrointestinal tract.</title>
        <authorList>
            <person name="Fouts D.E."/>
            <person name="Mongodin E.F."/>
            <person name="Puiu D."/>
            <person name="Sebastian Y."/>
            <person name="Miller W.G."/>
            <person name="Mandrell R.E."/>
            <person name="Nelson K.E."/>
        </authorList>
    </citation>
    <scope>NUCLEOTIDE SEQUENCE [LARGE SCALE GENOMIC DNA]</scope>
    <source>
        <strain evidence="13">ATCC BAA-381 / LMG 19568 / NCTC 13146 / CH001A</strain>
    </source>
</reference>
<comment type="function">
    <text evidence="9 10">This protein specifically catalyzes the removal of signal peptides from prolipoproteins.</text>
</comment>
<keyword evidence="8 9" id="KW-0472">Membrane</keyword>
<keyword evidence="3 9" id="KW-0645">Protease</keyword>
<keyword evidence="13" id="KW-1185">Reference proteome</keyword>
<feature type="active site" evidence="9">
    <location>
        <position position="136"/>
    </location>
</feature>
<organism evidence="12 13">
    <name type="scientific">Campylobacter hominis (strain ATCC BAA-381 / DSM 21671 / CCUG 45161 / LMG 19568 / NCTC 13146 / CH001A)</name>
    <dbReference type="NCBI Taxonomy" id="360107"/>
    <lineage>
        <taxon>Bacteria</taxon>
        <taxon>Pseudomonadati</taxon>
        <taxon>Campylobacterota</taxon>
        <taxon>Epsilonproteobacteria</taxon>
        <taxon>Campylobacterales</taxon>
        <taxon>Campylobacteraceae</taxon>
        <taxon>Campylobacter</taxon>
    </lineage>
</organism>
<evidence type="ECO:0000256" key="10">
    <source>
        <dbReference type="RuleBase" id="RU000594"/>
    </source>
</evidence>
<keyword evidence="9" id="KW-0997">Cell inner membrane</keyword>
<comment type="pathway">
    <text evidence="9">Protein modification; lipoprotein biosynthesis (signal peptide cleavage).</text>
</comment>
<dbReference type="PRINTS" id="PR00781">
    <property type="entry name" value="LIPOSIGPTASE"/>
</dbReference>
<dbReference type="OrthoDB" id="9810259at2"/>
<evidence type="ECO:0000256" key="3">
    <source>
        <dbReference type="ARBA" id="ARBA00022670"/>
    </source>
</evidence>
<dbReference type="PROSITE" id="PS00855">
    <property type="entry name" value="SPASE_II"/>
    <property type="match status" value="1"/>
</dbReference>
<comment type="similarity">
    <text evidence="1 9 11">Belongs to the peptidase A8 family.</text>
</comment>
<feature type="active site" evidence="9">
    <location>
        <position position="119"/>
    </location>
</feature>
<proteinExistence type="inferred from homology"/>
<keyword evidence="5 9" id="KW-0064">Aspartyl protease</keyword>
<dbReference type="eggNOG" id="COG0597">
    <property type="taxonomic scope" value="Bacteria"/>
</dbReference>
<dbReference type="GO" id="GO:0005886">
    <property type="term" value="C:plasma membrane"/>
    <property type="evidence" value="ECO:0007669"/>
    <property type="project" value="UniProtKB-SubCell"/>
</dbReference>
<feature type="transmembrane region" description="Helical" evidence="9">
    <location>
        <begin position="70"/>
        <end position="85"/>
    </location>
</feature>
<dbReference type="NCBIfam" id="TIGR00077">
    <property type="entry name" value="lspA"/>
    <property type="match status" value="1"/>
</dbReference>
<keyword evidence="7 9" id="KW-1133">Transmembrane helix</keyword>
<evidence type="ECO:0000256" key="4">
    <source>
        <dbReference type="ARBA" id="ARBA00022692"/>
    </source>
</evidence>
<dbReference type="GO" id="GO:0006508">
    <property type="term" value="P:proteolysis"/>
    <property type="evidence" value="ECO:0007669"/>
    <property type="project" value="UniProtKB-KW"/>
</dbReference>